<dbReference type="EMBL" id="JBHTHR010001665">
    <property type="protein sequence ID" value="MFD0804436.1"/>
    <property type="molecule type" value="Genomic_DNA"/>
</dbReference>
<sequence length="83" mass="8376">MGDNGCVRIAEQLLADVPAQRRREVVILGSTGSIGTQAIEVVTADPDRFRVVGLAAGGGRPDVLAHQAAALGVEAVAVADEGA</sequence>
<evidence type="ECO:0000259" key="1">
    <source>
        <dbReference type="Pfam" id="PF02670"/>
    </source>
</evidence>
<name>A0ABW3BMY5_9ACTN</name>
<dbReference type="Gene3D" id="3.40.50.720">
    <property type="entry name" value="NAD(P)-binding Rossmann-like Domain"/>
    <property type="match status" value="1"/>
</dbReference>
<evidence type="ECO:0000313" key="2">
    <source>
        <dbReference type="EMBL" id="MFD0804436.1"/>
    </source>
</evidence>
<reference evidence="3" key="1">
    <citation type="journal article" date="2019" name="Int. J. Syst. Evol. Microbiol.">
        <title>The Global Catalogue of Microorganisms (GCM) 10K type strain sequencing project: providing services to taxonomists for standard genome sequencing and annotation.</title>
        <authorList>
            <consortium name="The Broad Institute Genomics Platform"/>
            <consortium name="The Broad Institute Genome Sequencing Center for Infectious Disease"/>
            <person name="Wu L."/>
            <person name="Ma J."/>
        </authorList>
    </citation>
    <scope>NUCLEOTIDE SEQUENCE [LARGE SCALE GENOMIC DNA]</scope>
    <source>
        <strain evidence="3">CCUG 63369</strain>
    </source>
</reference>
<proteinExistence type="predicted"/>
<dbReference type="SUPFAM" id="SSF51735">
    <property type="entry name" value="NAD(P)-binding Rossmann-fold domains"/>
    <property type="match status" value="1"/>
</dbReference>
<dbReference type="InterPro" id="IPR003821">
    <property type="entry name" value="DXP_reductoisomerase"/>
</dbReference>
<dbReference type="PANTHER" id="PTHR30525:SF0">
    <property type="entry name" value="1-DEOXY-D-XYLULOSE 5-PHOSPHATE REDUCTOISOMERASE, CHLOROPLASTIC"/>
    <property type="match status" value="1"/>
</dbReference>
<dbReference type="PANTHER" id="PTHR30525">
    <property type="entry name" value="1-DEOXY-D-XYLULOSE 5-PHOSPHATE REDUCTOISOMERASE"/>
    <property type="match status" value="1"/>
</dbReference>
<protein>
    <submittedName>
        <fullName evidence="2">1-deoxy-D-xylulose-5-phosphate reductoisomerase</fullName>
    </submittedName>
</protein>
<dbReference type="Pfam" id="PF02670">
    <property type="entry name" value="DXP_reductoisom"/>
    <property type="match status" value="1"/>
</dbReference>
<feature type="domain" description="1-deoxy-D-xylulose 5-phosphate reductoisomerase N-terminal" evidence="1">
    <location>
        <begin position="25"/>
        <end position="81"/>
    </location>
</feature>
<dbReference type="InterPro" id="IPR036291">
    <property type="entry name" value="NAD(P)-bd_dom_sf"/>
</dbReference>
<gene>
    <name evidence="2" type="ORF">ACFQZU_24385</name>
</gene>
<accession>A0ABW3BMY5</accession>
<feature type="non-terminal residue" evidence="2">
    <location>
        <position position="83"/>
    </location>
</feature>
<organism evidence="2 3">
    <name type="scientific">Streptomonospora algeriensis</name>
    <dbReference type="NCBI Taxonomy" id="995084"/>
    <lineage>
        <taxon>Bacteria</taxon>
        <taxon>Bacillati</taxon>
        <taxon>Actinomycetota</taxon>
        <taxon>Actinomycetes</taxon>
        <taxon>Streptosporangiales</taxon>
        <taxon>Nocardiopsidaceae</taxon>
        <taxon>Streptomonospora</taxon>
    </lineage>
</organism>
<keyword evidence="3" id="KW-1185">Reference proteome</keyword>
<evidence type="ECO:0000313" key="3">
    <source>
        <dbReference type="Proteomes" id="UP001596956"/>
    </source>
</evidence>
<dbReference type="InterPro" id="IPR013512">
    <property type="entry name" value="DXP_reductoisomerase_N"/>
</dbReference>
<comment type="caution">
    <text evidence="2">The sequence shown here is derived from an EMBL/GenBank/DDBJ whole genome shotgun (WGS) entry which is preliminary data.</text>
</comment>
<dbReference type="Proteomes" id="UP001596956">
    <property type="component" value="Unassembled WGS sequence"/>
</dbReference>